<feature type="domain" description="Lipocalin-like" evidence="2">
    <location>
        <begin position="15"/>
        <end position="148"/>
    </location>
</feature>
<dbReference type="PROSITE" id="PS51257">
    <property type="entry name" value="PROKAR_LIPOPROTEIN"/>
    <property type="match status" value="1"/>
</dbReference>
<reference evidence="3 4" key="1">
    <citation type="submission" date="2016-11" db="EMBL/GenBank/DDBJ databases">
        <authorList>
            <person name="Jaros S."/>
            <person name="Januszkiewicz K."/>
            <person name="Wedrychowicz H."/>
        </authorList>
    </citation>
    <scope>NUCLEOTIDE SEQUENCE [LARGE SCALE GENOMIC DNA]</scope>
    <source>
        <strain evidence="3 4">KHT3</strain>
    </source>
</reference>
<dbReference type="AlphaFoldDB" id="A0A1M6XI23"/>
<keyword evidence="1" id="KW-0732">Signal</keyword>
<gene>
    <name evidence="3" type="ORF">SAMN05216463_12070</name>
</gene>
<dbReference type="EMBL" id="FRBD01000020">
    <property type="protein sequence ID" value="SHL05509.1"/>
    <property type="molecule type" value="Genomic_DNA"/>
</dbReference>
<organism evidence="3 4">
    <name type="scientific">Xylanibacter ruminicola</name>
    <name type="common">Prevotella ruminicola</name>
    <dbReference type="NCBI Taxonomy" id="839"/>
    <lineage>
        <taxon>Bacteria</taxon>
        <taxon>Pseudomonadati</taxon>
        <taxon>Bacteroidota</taxon>
        <taxon>Bacteroidia</taxon>
        <taxon>Bacteroidales</taxon>
        <taxon>Prevotellaceae</taxon>
        <taxon>Xylanibacter</taxon>
    </lineage>
</organism>
<evidence type="ECO:0000313" key="3">
    <source>
        <dbReference type="EMBL" id="SHL05509.1"/>
    </source>
</evidence>
<evidence type="ECO:0000256" key="1">
    <source>
        <dbReference type="SAM" id="SignalP"/>
    </source>
</evidence>
<dbReference type="Gene3D" id="2.40.128.280">
    <property type="match status" value="1"/>
</dbReference>
<evidence type="ECO:0000259" key="2">
    <source>
        <dbReference type="Pfam" id="PF16585"/>
    </source>
</evidence>
<dbReference type="Pfam" id="PF16585">
    <property type="entry name" value="Lipocalin_8"/>
    <property type="match status" value="1"/>
</dbReference>
<dbReference type="OrthoDB" id="1082056at2"/>
<dbReference type="InterPro" id="IPR024311">
    <property type="entry name" value="Lipocalin-like"/>
</dbReference>
<sequence>MKKILFILVAFASFLVSCDIETSDNGNLDGYWHIVAVDTLANSAHTDMSNQKVYWAFQKNLLQLRGSTDTEKALQEFYLRFSLDKDMLTLSDIHLRDREKDDPLVDESTMPLIYIYGINQMRESFQVLKLNGHEMVLQNETIRISFVKM</sequence>
<feature type="signal peptide" evidence="1">
    <location>
        <begin position="1"/>
        <end position="18"/>
    </location>
</feature>
<dbReference type="RefSeq" id="WP_073210320.1">
    <property type="nucleotide sequence ID" value="NZ_FRBD01000020.1"/>
</dbReference>
<evidence type="ECO:0000313" key="4">
    <source>
        <dbReference type="Proteomes" id="UP000184130"/>
    </source>
</evidence>
<dbReference type="Proteomes" id="UP000184130">
    <property type="component" value="Unassembled WGS sequence"/>
</dbReference>
<protein>
    <submittedName>
        <fullName evidence="3">Lipocalin-like domain-containing protein</fullName>
    </submittedName>
</protein>
<accession>A0A1M6XI23</accession>
<feature type="chain" id="PRO_5012341890" evidence="1">
    <location>
        <begin position="19"/>
        <end position="149"/>
    </location>
</feature>
<name>A0A1M6XI23_XYLRU</name>
<proteinExistence type="predicted"/>